<dbReference type="CDD" id="cd00033">
    <property type="entry name" value="CCP"/>
    <property type="match status" value="3"/>
</dbReference>
<keyword evidence="4" id="KW-0325">Glycoprotein</keyword>
<protein>
    <recommendedName>
        <fullName evidence="6">Sushi domain-containing protein</fullName>
    </recommendedName>
</protein>
<evidence type="ECO:0000313" key="8">
    <source>
        <dbReference type="Proteomes" id="UP000001646"/>
    </source>
</evidence>
<dbReference type="AlphaFoldDB" id="A0A803TWF9"/>
<dbReference type="Ensembl" id="ENSACAT00000037722.1">
    <property type="protein sequence ID" value="ENSACAP00000039549.1"/>
    <property type="gene ID" value="ENSACAG00000037667.1"/>
</dbReference>
<dbReference type="SUPFAM" id="SSF57535">
    <property type="entry name" value="Complement control module/SCR domain"/>
    <property type="match status" value="4"/>
</dbReference>
<dbReference type="PANTHER" id="PTHR19325:SF570">
    <property type="entry name" value="COMPLEMENT COMPONENT 4 BINDING PROTEIN, MEMBRANE"/>
    <property type="match status" value="1"/>
</dbReference>
<reference evidence="7" key="2">
    <citation type="submission" date="2025-08" db="UniProtKB">
        <authorList>
            <consortium name="Ensembl"/>
        </authorList>
    </citation>
    <scope>IDENTIFICATION</scope>
</reference>
<reference evidence="7" key="1">
    <citation type="submission" date="2009-12" db="EMBL/GenBank/DDBJ databases">
        <title>The Genome Sequence of Anolis carolinensis (Green Anole Lizard).</title>
        <authorList>
            <consortium name="The Genome Sequencing Platform"/>
            <person name="Di Palma F."/>
            <person name="Alfoldi J."/>
            <person name="Heiman D."/>
            <person name="Young S."/>
            <person name="Grabherr M."/>
            <person name="Johnson J."/>
            <person name="Lander E.S."/>
            <person name="Lindblad-Toh K."/>
        </authorList>
    </citation>
    <scope>NUCLEOTIDE SEQUENCE [LARGE SCALE GENOMIC DNA]</scope>
    <source>
        <strain evidence="7">JBL SC #1</strain>
    </source>
</reference>
<feature type="domain" description="Sushi" evidence="6">
    <location>
        <begin position="206"/>
        <end position="269"/>
    </location>
</feature>
<name>A0A803TWF9_ANOCA</name>
<keyword evidence="2" id="KW-0677">Repeat</keyword>
<keyword evidence="1 5" id="KW-0768">Sushi</keyword>
<feature type="domain" description="Sushi" evidence="6">
    <location>
        <begin position="38"/>
        <end position="101"/>
    </location>
</feature>
<dbReference type="PROSITE" id="PS50923">
    <property type="entry name" value="SUSHI"/>
    <property type="match status" value="3"/>
</dbReference>
<organism evidence="7 8">
    <name type="scientific">Anolis carolinensis</name>
    <name type="common">Green anole</name>
    <name type="synonym">American chameleon</name>
    <dbReference type="NCBI Taxonomy" id="28377"/>
    <lineage>
        <taxon>Eukaryota</taxon>
        <taxon>Metazoa</taxon>
        <taxon>Chordata</taxon>
        <taxon>Craniata</taxon>
        <taxon>Vertebrata</taxon>
        <taxon>Euteleostomi</taxon>
        <taxon>Lepidosauria</taxon>
        <taxon>Squamata</taxon>
        <taxon>Bifurcata</taxon>
        <taxon>Unidentata</taxon>
        <taxon>Episquamata</taxon>
        <taxon>Toxicofera</taxon>
        <taxon>Iguania</taxon>
        <taxon>Dactyloidae</taxon>
        <taxon>Anolis</taxon>
    </lineage>
</organism>
<evidence type="ECO:0000313" key="7">
    <source>
        <dbReference type="Ensembl" id="ENSACAP00000039549.1"/>
    </source>
</evidence>
<dbReference type="InterPro" id="IPR050350">
    <property type="entry name" value="Compl-Cell_Adhes-Reg"/>
</dbReference>
<dbReference type="Proteomes" id="UP000001646">
    <property type="component" value="Unplaced"/>
</dbReference>
<dbReference type="Gene3D" id="2.10.70.10">
    <property type="entry name" value="Complement Module, domain 1"/>
    <property type="match status" value="5"/>
</dbReference>
<evidence type="ECO:0000256" key="5">
    <source>
        <dbReference type="PROSITE-ProRule" id="PRU00302"/>
    </source>
</evidence>
<evidence type="ECO:0000259" key="6">
    <source>
        <dbReference type="PROSITE" id="PS50923"/>
    </source>
</evidence>
<dbReference type="InterPro" id="IPR035976">
    <property type="entry name" value="Sushi/SCR/CCP_sf"/>
</dbReference>
<dbReference type="PANTHER" id="PTHR19325">
    <property type="entry name" value="COMPLEMENT COMPONENT-RELATED SUSHI DOMAIN-CONTAINING"/>
    <property type="match status" value="1"/>
</dbReference>
<sequence>SLLATPSSFKVKPVPSKMPSIQLALGRPLFLCPSIFPSDCGPPPKLNNAVPNEKLLGESFPHMKSVTYKCLDGFYNIYGKLDVVTCLSDSQWTPIEEFCERSCVDPPRSRFARINPKDIKTYYPAESKVSFTCRPGYNTIPEVGSTVTCFTNYTWTALPVFCEDKNVPPALFLFLRYKLKGSSSAQCLLQGDGVKWKPDPPKCQQITCFSPPNVAKASINGSSTGNFVYNSTVTYQCDDGFSLIGEASLRCTTEDNVNGWSRPPPECSRCLLDKNTCSFHAFSLLFPVVNCPRPSIPDGRLTSPFQPTYKYDHVLQFVCNAGAHSGRKSVCQMWCEHRIAS</sequence>
<keyword evidence="3 5" id="KW-1015">Disulfide bond</keyword>
<dbReference type="Pfam" id="PF00084">
    <property type="entry name" value="Sushi"/>
    <property type="match status" value="3"/>
</dbReference>
<dbReference type="InterPro" id="IPR000436">
    <property type="entry name" value="Sushi_SCR_CCP_dom"/>
</dbReference>
<evidence type="ECO:0000256" key="3">
    <source>
        <dbReference type="ARBA" id="ARBA00023157"/>
    </source>
</evidence>
<keyword evidence="8" id="KW-1185">Reference proteome</keyword>
<proteinExistence type="predicted"/>
<evidence type="ECO:0000256" key="1">
    <source>
        <dbReference type="ARBA" id="ARBA00022659"/>
    </source>
</evidence>
<feature type="disulfide bond" evidence="5">
    <location>
        <begin position="208"/>
        <end position="251"/>
    </location>
</feature>
<accession>A0A803TWF9</accession>
<dbReference type="GeneTree" id="ENSGT00940000164219"/>
<feature type="domain" description="Sushi" evidence="6">
    <location>
        <begin position="111"/>
        <end position="164"/>
    </location>
</feature>
<evidence type="ECO:0000256" key="4">
    <source>
        <dbReference type="ARBA" id="ARBA00023180"/>
    </source>
</evidence>
<comment type="caution">
    <text evidence="5">Lacks conserved residue(s) required for the propagation of feature annotation.</text>
</comment>
<dbReference type="SMART" id="SM00032">
    <property type="entry name" value="CCP"/>
    <property type="match status" value="4"/>
</dbReference>
<evidence type="ECO:0000256" key="2">
    <source>
        <dbReference type="ARBA" id="ARBA00022737"/>
    </source>
</evidence>
<reference evidence="7" key="3">
    <citation type="submission" date="2025-09" db="UniProtKB">
        <authorList>
            <consortium name="Ensembl"/>
        </authorList>
    </citation>
    <scope>IDENTIFICATION</scope>
</reference>